<keyword evidence="2 9" id="KW-0812">Transmembrane</keyword>
<keyword evidence="6" id="KW-1015">Disulfide bond</keyword>
<feature type="domain" description="Ig-like" evidence="10">
    <location>
        <begin position="293"/>
        <end position="372"/>
    </location>
</feature>
<feature type="domain" description="Ig-like" evidence="10">
    <location>
        <begin position="192"/>
        <end position="287"/>
    </location>
</feature>
<feature type="domain" description="Ig-like" evidence="10">
    <location>
        <begin position="468"/>
        <end position="554"/>
    </location>
</feature>
<reference evidence="12" key="1">
    <citation type="journal article" date="2018" name="PLoS ONE">
        <title>Chinook salmon (Oncorhynchus tshawytscha) genome and transcriptome.</title>
        <authorList>
            <person name="Christensen K.A."/>
            <person name="Leong J.S."/>
            <person name="Sakhrani D."/>
            <person name="Biagi C.A."/>
            <person name="Minkley D.R."/>
            <person name="Withler R.E."/>
            <person name="Rondeau E.B."/>
            <person name="Koop B.F."/>
            <person name="Devlin R.H."/>
        </authorList>
    </citation>
    <scope>NUCLEOTIDE SEQUENCE [LARGE SCALE GENOMIC DNA]</scope>
</reference>
<evidence type="ECO:0000256" key="9">
    <source>
        <dbReference type="SAM" id="Phobius"/>
    </source>
</evidence>
<dbReference type="Ensembl" id="ENSOTST00005113927.1">
    <property type="protein sequence ID" value="ENSOTSP00005129657.1"/>
    <property type="gene ID" value="ENSOTSG00005028193.2"/>
</dbReference>
<dbReference type="SMART" id="SM00409">
    <property type="entry name" value="IG"/>
    <property type="match status" value="4"/>
</dbReference>
<keyword evidence="5 9" id="KW-0472">Membrane</keyword>
<feature type="transmembrane region" description="Helical" evidence="9">
    <location>
        <begin position="572"/>
        <end position="595"/>
    </location>
</feature>
<dbReference type="PANTHER" id="PTHR11973:SF18">
    <property type="entry name" value="CELL SURFACE GLYCOPROTEIN MUC18"/>
    <property type="match status" value="1"/>
</dbReference>
<dbReference type="InterPro" id="IPR003598">
    <property type="entry name" value="Ig_sub2"/>
</dbReference>
<keyword evidence="12" id="KW-1185">Reference proteome</keyword>
<sequence>MYVLWIFESSCQYSPTMNEVDVWMESKDRPVFTLTLRTTLGRRDNMALRMNASTFVGLSLLSLTWKAAWAKVEVNMEDRVEVFLGDTAQITCMFTVSDSHDDVILQWYMITKTNVRSRIYYGDRNVQVVDRDGQFTDKISVNGMGKSSEVVLTIRDVALEDELEFICQVNGLSAGNMEGRTMLKVFASPDRPNIEGVHSGISVSKNNPSKIGSCEAKNGYPRPNITWYRDQSPLVVTLVTKESSGLYTVQSDLHLNVVKEDKDSFFYCEVSYLVPGGTKMTETNKINITVHYPTTSLDVWVESPKGRVKEGDTVEVHCRANGNPQPPFTFMHNMQELESELNVLVLKDVMRLSSGDITCTSLDLDTHEETVGHTELFVDYLDQAVLIPKDTHVMAQGEELMATCNALSSLPTHTEWFKKGEHFAEGHTLTLKDAVFDMAGTYVCVVKVPSLEGLETSGSLHVHVQGPPEIKESTDTVLEEVTDKFLNLSCHARGYPTPVITWSSSDESQVSHRQTENGVLSVVSVKVTSDVTANCNASNVHGTDSFLFSIKAITTVTPVTPPKRVKKEGSGVIIAVIIICILLLAILGSVLYFLYKKGKIPCGRSGKQDLTKPSKDSTMVEINNDNTEEAVLLGVNGDKKPPSDQVTMDTGYFFFTFLMNCTTTHPNDS</sequence>
<evidence type="ECO:0000313" key="11">
    <source>
        <dbReference type="Ensembl" id="ENSOTSP00005129657.1"/>
    </source>
</evidence>
<evidence type="ECO:0000256" key="5">
    <source>
        <dbReference type="ARBA" id="ARBA00023136"/>
    </source>
</evidence>
<keyword evidence="7" id="KW-0325">Glycoprotein</keyword>
<evidence type="ECO:0000256" key="2">
    <source>
        <dbReference type="ARBA" id="ARBA00022692"/>
    </source>
</evidence>
<dbReference type="GO" id="GO:0005055">
    <property type="term" value="F:laminin receptor activity"/>
    <property type="evidence" value="ECO:0007669"/>
    <property type="project" value="TreeGrafter"/>
</dbReference>
<feature type="domain" description="Ig-like" evidence="10">
    <location>
        <begin position="70"/>
        <end position="183"/>
    </location>
</feature>
<dbReference type="InterPro" id="IPR013162">
    <property type="entry name" value="CD80_C2-set"/>
</dbReference>
<evidence type="ECO:0000313" key="12">
    <source>
        <dbReference type="Proteomes" id="UP000694402"/>
    </source>
</evidence>
<accession>A0AAZ3QK25</accession>
<name>A0AAZ3QK25_ONCTS</name>
<evidence type="ECO:0000256" key="8">
    <source>
        <dbReference type="ARBA" id="ARBA00023319"/>
    </source>
</evidence>
<evidence type="ECO:0000256" key="4">
    <source>
        <dbReference type="ARBA" id="ARBA00022989"/>
    </source>
</evidence>
<keyword evidence="8" id="KW-0393">Immunoglobulin domain</keyword>
<dbReference type="Pfam" id="PF07686">
    <property type="entry name" value="V-set"/>
    <property type="match status" value="1"/>
</dbReference>
<dbReference type="InterPro" id="IPR036179">
    <property type="entry name" value="Ig-like_dom_sf"/>
</dbReference>
<evidence type="ECO:0000256" key="3">
    <source>
        <dbReference type="ARBA" id="ARBA00022737"/>
    </source>
</evidence>
<evidence type="ECO:0000259" key="10">
    <source>
        <dbReference type="PROSITE" id="PS50835"/>
    </source>
</evidence>
<reference evidence="11" key="3">
    <citation type="submission" date="2025-09" db="UniProtKB">
        <authorList>
            <consortium name="Ensembl"/>
        </authorList>
    </citation>
    <scope>IDENTIFICATION</scope>
</reference>
<dbReference type="InterPro" id="IPR007110">
    <property type="entry name" value="Ig-like_dom"/>
</dbReference>
<gene>
    <name evidence="11" type="primary">LOC112267351</name>
</gene>
<dbReference type="CDD" id="cd00096">
    <property type="entry name" value="Ig"/>
    <property type="match status" value="1"/>
</dbReference>
<comment type="subcellular location">
    <subcellularLocation>
        <location evidence="1">Membrane</location>
        <topology evidence="1">Single-pass type I membrane protein</topology>
    </subcellularLocation>
</comment>
<keyword evidence="3" id="KW-0677">Repeat</keyword>
<dbReference type="InterPro" id="IPR013783">
    <property type="entry name" value="Ig-like_fold"/>
</dbReference>
<evidence type="ECO:0000256" key="6">
    <source>
        <dbReference type="ARBA" id="ARBA00023157"/>
    </source>
</evidence>
<dbReference type="InterPro" id="IPR013106">
    <property type="entry name" value="Ig_V-set"/>
</dbReference>
<dbReference type="Pfam" id="PF13927">
    <property type="entry name" value="Ig_3"/>
    <property type="match status" value="1"/>
</dbReference>
<protein>
    <recommendedName>
        <fullName evidence="10">Ig-like domain-containing protein</fullName>
    </recommendedName>
</protein>
<dbReference type="InterPro" id="IPR003599">
    <property type="entry name" value="Ig_sub"/>
</dbReference>
<evidence type="ECO:0000256" key="7">
    <source>
        <dbReference type="ARBA" id="ARBA00023180"/>
    </source>
</evidence>
<dbReference type="PROSITE" id="PS50835">
    <property type="entry name" value="IG_LIKE"/>
    <property type="match status" value="5"/>
</dbReference>
<organism evidence="11 12">
    <name type="scientific">Oncorhynchus tshawytscha</name>
    <name type="common">Chinook salmon</name>
    <name type="synonym">Salmo tshawytscha</name>
    <dbReference type="NCBI Taxonomy" id="74940"/>
    <lineage>
        <taxon>Eukaryota</taxon>
        <taxon>Metazoa</taxon>
        <taxon>Chordata</taxon>
        <taxon>Craniata</taxon>
        <taxon>Vertebrata</taxon>
        <taxon>Euteleostomi</taxon>
        <taxon>Actinopterygii</taxon>
        <taxon>Neopterygii</taxon>
        <taxon>Teleostei</taxon>
        <taxon>Protacanthopterygii</taxon>
        <taxon>Salmoniformes</taxon>
        <taxon>Salmonidae</taxon>
        <taxon>Salmoninae</taxon>
        <taxon>Oncorhynchus</taxon>
    </lineage>
</organism>
<dbReference type="Pfam" id="PF08205">
    <property type="entry name" value="C2-set_2"/>
    <property type="match status" value="1"/>
</dbReference>
<dbReference type="GO" id="GO:0005886">
    <property type="term" value="C:plasma membrane"/>
    <property type="evidence" value="ECO:0007669"/>
    <property type="project" value="TreeGrafter"/>
</dbReference>
<evidence type="ECO:0000256" key="1">
    <source>
        <dbReference type="ARBA" id="ARBA00004479"/>
    </source>
</evidence>
<reference evidence="11" key="2">
    <citation type="submission" date="2025-08" db="UniProtKB">
        <authorList>
            <consortium name="Ensembl"/>
        </authorList>
    </citation>
    <scope>IDENTIFICATION</scope>
</reference>
<dbReference type="AlphaFoldDB" id="A0AAZ3QK25"/>
<feature type="domain" description="Ig-like" evidence="10">
    <location>
        <begin position="382"/>
        <end position="461"/>
    </location>
</feature>
<dbReference type="SMART" id="SM00408">
    <property type="entry name" value="IGc2"/>
    <property type="match status" value="3"/>
</dbReference>
<dbReference type="PANTHER" id="PTHR11973">
    <property type="entry name" value="CELL SURFACE GLYCOPROTEIN MUC18-RELATED"/>
    <property type="match status" value="1"/>
</dbReference>
<dbReference type="InterPro" id="IPR051116">
    <property type="entry name" value="Surface_Rcpt/Adhesion_Mol"/>
</dbReference>
<proteinExistence type="predicted"/>
<dbReference type="Proteomes" id="UP000694402">
    <property type="component" value="Unassembled WGS sequence"/>
</dbReference>
<dbReference type="SUPFAM" id="SSF48726">
    <property type="entry name" value="Immunoglobulin"/>
    <property type="match status" value="4"/>
</dbReference>
<keyword evidence="4 9" id="KW-1133">Transmembrane helix</keyword>
<dbReference type="Gene3D" id="2.60.40.10">
    <property type="entry name" value="Immunoglobulins"/>
    <property type="match status" value="5"/>
</dbReference>
<dbReference type="GeneTree" id="ENSGT00940000155838"/>